<evidence type="ECO:0000313" key="3">
    <source>
        <dbReference type="EMBL" id="MBO2012025.1"/>
    </source>
</evidence>
<evidence type="ECO:0000313" key="4">
    <source>
        <dbReference type="Proteomes" id="UP000664369"/>
    </source>
</evidence>
<feature type="signal peptide" evidence="1">
    <location>
        <begin position="1"/>
        <end position="23"/>
    </location>
</feature>
<dbReference type="RefSeq" id="WP_208177787.1">
    <property type="nucleotide sequence ID" value="NZ_JAGETZ010000014.1"/>
</dbReference>
<evidence type="ECO:0000259" key="2">
    <source>
        <dbReference type="Pfam" id="PF18962"/>
    </source>
</evidence>
<organism evidence="3 4">
    <name type="scientific">Hymenobacter negativus</name>
    <dbReference type="NCBI Taxonomy" id="2795026"/>
    <lineage>
        <taxon>Bacteria</taxon>
        <taxon>Pseudomonadati</taxon>
        <taxon>Bacteroidota</taxon>
        <taxon>Cytophagia</taxon>
        <taxon>Cytophagales</taxon>
        <taxon>Hymenobacteraceae</taxon>
        <taxon>Hymenobacter</taxon>
    </lineage>
</organism>
<keyword evidence="4" id="KW-1185">Reference proteome</keyword>
<protein>
    <submittedName>
        <fullName evidence="3">T9SS type A sorting domain-containing protein</fullName>
    </submittedName>
</protein>
<dbReference type="EMBL" id="JAGETZ010000014">
    <property type="protein sequence ID" value="MBO2012025.1"/>
    <property type="molecule type" value="Genomic_DNA"/>
</dbReference>
<feature type="chain" id="PRO_5046777979" evidence="1">
    <location>
        <begin position="24"/>
        <end position="358"/>
    </location>
</feature>
<accession>A0ABS3QMV7</accession>
<dbReference type="Proteomes" id="UP000664369">
    <property type="component" value="Unassembled WGS sequence"/>
</dbReference>
<evidence type="ECO:0000256" key="1">
    <source>
        <dbReference type="SAM" id="SignalP"/>
    </source>
</evidence>
<keyword evidence="1" id="KW-0732">Signal</keyword>
<dbReference type="Pfam" id="PF18962">
    <property type="entry name" value="Por_Secre_tail"/>
    <property type="match status" value="1"/>
</dbReference>
<reference evidence="3 4" key="1">
    <citation type="submission" date="2021-03" db="EMBL/GenBank/DDBJ databases">
        <authorList>
            <person name="Kim M.K."/>
        </authorList>
    </citation>
    <scope>NUCLEOTIDE SEQUENCE [LARGE SCALE GENOMIC DNA]</scope>
    <source>
        <strain evidence="3 4">BT442</strain>
    </source>
</reference>
<gene>
    <name evidence="3" type="ORF">J4E00_23365</name>
</gene>
<dbReference type="NCBIfam" id="TIGR04183">
    <property type="entry name" value="Por_Secre_tail"/>
    <property type="match status" value="1"/>
</dbReference>
<name>A0ABS3QMV7_9BACT</name>
<feature type="domain" description="Secretion system C-terminal sorting" evidence="2">
    <location>
        <begin position="285"/>
        <end position="355"/>
    </location>
</feature>
<comment type="caution">
    <text evidence="3">The sequence shown here is derived from an EMBL/GenBank/DDBJ whole genome shotgun (WGS) entry which is preliminary data.</text>
</comment>
<dbReference type="InterPro" id="IPR026444">
    <property type="entry name" value="Secre_tail"/>
</dbReference>
<proteinExistence type="predicted"/>
<sequence>MENKLLSTVVLLAGLGSAQVALAQTPVFVQWPMTANNSDNAAVRSTGVTANTPFLHSVPTTAAPTLKLVLSDGGTTGGSVPAYSAKGQAFGAAPDGTGFSTLASSPKGAHYEQFSITATAPLRVDSLGFNIRTTQTTNGRLSLLWSLNGFATDSTEFSYAKGPATNSGSSTSVSSTPGGTLPAAHNGSFGTGITGTSAATAYVYLPQDNALNPKDDFHFAFNNNANGLTLAAGQTLTVRLYPAIGSNTAGRYVLLRNVTIKSRQAYTANVLAVRSSLVATNLAAYPNPTQNRLAVPHAAASRDARVTVFGTTGNKVATFAAQLGTTETAVDLSALANGLYLVEYADGAQRSSARIVKE</sequence>